<proteinExistence type="predicted"/>
<protein>
    <submittedName>
        <fullName evidence="5">Muniscin C-terminal mu homology domain-containing protein</fullName>
    </submittedName>
</protein>
<dbReference type="FunFam" id="1.20.1270.60:FF:000102">
    <property type="entry name" value="WGS project CABT00000000 data, contig 2.23"/>
    <property type="match status" value="1"/>
</dbReference>
<keyword evidence="2" id="KW-0175">Coiled coil</keyword>
<dbReference type="InterPro" id="IPR027267">
    <property type="entry name" value="AH/BAR_dom_sf"/>
</dbReference>
<feature type="region of interest" description="Disordered" evidence="3">
    <location>
        <begin position="260"/>
        <end position="315"/>
    </location>
</feature>
<sequence>MELSRNEYPAMLDRLQPNEAAAKFKGRVNTIGKINDEFANWVQERRKIEEEYTTKLKKLVRRPLPLQDGSGSHHLGVWDAPWKKILSSTEDIAISHQTFAQQLDKEVEGKLRSFTSTSQEFSGIGTIQANLSHIAKELEDAQEKSAKLSKKGGKANTAKVDAAAKALANANGQWEAQAPYMYEKLQLLDETRLNHLRDVFTQYETFHTDANDREAKIVQQALETILDIKTEDEVSAWSNAHVSGKPVIERSARNMATASGITALSTPSPVAVASTSPGPRRPNNNDAASERASERTSENSNRLEHSGSIEPKSKIQRFGTMFGRRRQSIHGGFAPAPSPSKSENQGQGRFGGFTRTSSRDGRPIPSPRNSSNNLRGSPAPDNRLSSLVESPTSPAHTNGVNPPAMISQLSTPGMPNGTERAASPGLCNVQPPPGPPPSYLKPESQTDSEGFTVPVSRNDPISQAQREAEEGDQPQFKLNIRNEPIPEQDADAAAALSAVTSTLRSSQAITPTRKVGTIRGRRDVRNTIYAPSGSLDVTSAPASELPLPPSPTIAMSRAHTLSSLSGHSQPLASDTASIRSGHSLSSHAIAKHHEMHGPGLNASIIETLNATFEDGEVKSATISGEIALFYNHTSSEKTSANETIRICNIGSLESIAPNPSFMNAVAADSDEYTFNLSAISSKPTSAFTYRVHLDQDNLSKQCPILLKSSWKPQGDKLGLIIDYSVNPAFGLDVTLNNLIILAFSTGPNPTGCQSKPSGIQYKDRSLVVWRLGEVLLTQESKRVVCRLTGAAGAVPEPGLIQARWELPSSAASGIGLSRLEDKGKGNSGGIYEDDPFADADATAAKADYGSSSWVDVETSNKLVGGNYEAR</sequence>
<name>A0A9P7YZ25_9HELO</name>
<dbReference type="GO" id="GO:0030139">
    <property type="term" value="C:endocytic vesicle"/>
    <property type="evidence" value="ECO:0007669"/>
    <property type="project" value="TreeGrafter"/>
</dbReference>
<dbReference type="Gene3D" id="1.20.1270.60">
    <property type="entry name" value="Arfaptin homology (AH) domain/BAR domain"/>
    <property type="match status" value="1"/>
</dbReference>
<dbReference type="SUPFAM" id="SSF103657">
    <property type="entry name" value="BAR/IMD domain-like"/>
    <property type="match status" value="1"/>
</dbReference>
<dbReference type="PANTHER" id="PTHR23065:SF54">
    <property type="entry name" value="SUPPRESSOR OF YEAST PROFILIN DELETION"/>
    <property type="match status" value="1"/>
</dbReference>
<dbReference type="GO" id="GO:0032153">
    <property type="term" value="C:cell division site"/>
    <property type="evidence" value="ECO:0007669"/>
    <property type="project" value="TreeGrafter"/>
</dbReference>
<evidence type="ECO:0000256" key="1">
    <source>
        <dbReference type="ARBA" id="ARBA00022583"/>
    </source>
</evidence>
<feature type="domain" description="MHD" evidence="4">
    <location>
        <begin position="597"/>
        <end position="851"/>
    </location>
</feature>
<organism evidence="5 6">
    <name type="scientific">Calycina marina</name>
    <dbReference type="NCBI Taxonomy" id="1763456"/>
    <lineage>
        <taxon>Eukaryota</taxon>
        <taxon>Fungi</taxon>
        <taxon>Dikarya</taxon>
        <taxon>Ascomycota</taxon>
        <taxon>Pezizomycotina</taxon>
        <taxon>Leotiomycetes</taxon>
        <taxon>Helotiales</taxon>
        <taxon>Pezizellaceae</taxon>
        <taxon>Calycina</taxon>
    </lineage>
</organism>
<accession>A0A9P7YZ25</accession>
<dbReference type="Proteomes" id="UP000887226">
    <property type="component" value="Unassembled WGS sequence"/>
</dbReference>
<feature type="coiled-coil region" evidence="2">
    <location>
        <begin position="124"/>
        <end position="151"/>
    </location>
</feature>
<dbReference type="GO" id="GO:0005886">
    <property type="term" value="C:plasma membrane"/>
    <property type="evidence" value="ECO:0007669"/>
    <property type="project" value="TreeGrafter"/>
</dbReference>
<feature type="compositionally biased region" description="Polar residues" evidence="3">
    <location>
        <begin position="260"/>
        <end position="287"/>
    </location>
</feature>
<evidence type="ECO:0000313" key="6">
    <source>
        <dbReference type="Proteomes" id="UP000887226"/>
    </source>
</evidence>
<dbReference type="Pfam" id="PF10291">
    <property type="entry name" value="muHD"/>
    <property type="match status" value="1"/>
</dbReference>
<dbReference type="OrthoDB" id="331602at2759"/>
<dbReference type="Pfam" id="PF00611">
    <property type="entry name" value="FCH"/>
    <property type="match status" value="1"/>
</dbReference>
<dbReference type="EMBL" id="MU254080">
    <property type="protein sequence ID" value="KAG9242377.1"/>
    <property type="molecule type" value="Genomic_DNA"/>
</dbReference>
<dbReference type="AlphaFoldDB" id="A0A9P7YZ25"/>
<dbReference type="InterPro" id="IPR028565">
    <property type="entry name" value="MHD"/>
</dbReference>
<feature type="compositionally biased region" description="Basic and acidic residues" evidence="3">
    <location>
        <begin position="288"/>
        <end position="313"/>
    </location>
</feature>
<dbReference type="InterPro" id="IPR001060">
    <property type="entry name" value="FCH_dom"/>
</dbReference>
<evidence type="ECO:0000259" key="4">
    <source>
        <dbReference type="PROSITE" id="PS51072"/>
    </source>
</evidence>
<feature type="compositionally biased region" description="Pro residues" evidence="3">
    <location>
        <begin position="430"/>
        <end position="439"/>
    </location>
</feature>
<feature type="compositionally biased region" description="Polar residues" evidence="3">
    <location>
        <begin position="383"/>
        <end position="400"/>
    </location>
</feature>
<feature type="region of interest" description="Disordered" evidence="3">
    <location>
        <begin position="328"/>
        <end position="457"/>
    </location>
</feature>
<keyword evidence="6" id="KW-1185">Reference proteome</keyword>
<dbReference type="PANTHER" id="PTHR23065">
    <property type="entry name" value="PROLINE-SERINE-THREONINE PHOSPHATASE INTERACTING PROTEIN 1"/>
    <property type="match status" value="1"/>
</dbReference>
<keyword evidence="1" id="KW-0254">Endocytosis</keyword>
<dbReference type="InterPro" id="IPR018808">
    <property type="entry name" value="Muniscin_C"/>
</dbReference>
<evidence type="ECO:0000313" key="5">
    <source>
        <dbReference type="EMBL" id="KAG9242377.1"/>
    </source>
</evidence>
<evidence type="ECO:0000256" key="3">
    <source>
        <dbReference type="SAM" id="MobiDB-lite"/>
    </source>
</evidence>
<dbReference type="GO" id="GO:0032185">
    <property type="term" value="P:septin cytoskeleton organization"/>
    <property type="evidence" value="ECO:0007669"/>
    <property type="project" value="TreeGrafter"/>
</dbReference>
<evidence type="ECO:0000256" key="2">
    <source>
        <dbReference type="SAM" id="Coils"/>
    </source>
</evidence>
<dbReference type="PROSITE" id="PS51072">
    <property type="entry name" value="MHD"/>
    <property type="match status" value="1"/>
</dbReference>
<dbReference type="GO" id="GO:0006897">
    <property type="term" value="P:endocytosis"/>
    <property type="evidence" value="ECO:0007669"/>
    <property type="project" value="UniProtKB-KW"/>
</dbReference>
<gene>
    <name evidence="5" type="ORF">BJ878DRAFT_445599</name>
</gene>
<comment type="caution">
    <text evidence="5">The sequence shown here is derived from an EMBL/GenBank/DDBJ whole genome shotgun (WGS) entry which is preliminary data.</text>
</comment>
<reference evidence="5" key="1">
    <citation type="journal article" date="2021" name="IMA Fungus">
        <title>Genomic characterization of three marine fungi, including Emericellopsis atlantica sp. nov. with signatures of a generalist lifestyle and marine biomass degradation.</title>
        <authorList>
            <person name="Hagestad O.C."/>
            <person name="Hou L."/>
            <person name="Andersen J.H."/>
            <person name="Hansen E.H."/>
            <person name="Altermark B."/>
            <person name="Li C."/>
            <person name="Kuhnert E."/>
            <person name="Cox R.J."/>
            <person name="Crous P.W."/>
            <person name="Spatafora J.W."/>
            <person name="Lail K."/>
            <person name="Amirebrahimi M."/>
            <person name="Lipzen A."/>
            <person name="Pangilinan J."/>
            <person name="Andreopoulos W."/>
            <person name="Hayes R.D."/>
            <person name="Ng V."/>
            <person name="Grigoriev I.V."/>
            <person name="Jackson S.A."/>
            <person name="Sutton T.D.S."/>
            <person name="Dobson A.D.W."/>
            <person name="Rama T."/>
        </authorList>
    </citation>
    <scope>NUCLEOTIDE SEQUENCE</scope>
    <source>
        <strain evidence="5">TRa3180A</strain>
    </source>
</reference>